<evidence type="ECO:0000313" key="1">
    <source>
        <dbReference type="EMBL" id="DAD82645.1"/>
    </source>
</evidence>
<organism evidence="1">
    <name type="scientific">Siphoviridae sp. ctrpg19</name>
    <dbReference type="NCBI Taxonomy" id="2826481"/>
    <lineage>
        <taxon>Viruses</taxon>
        <taxon>Duplodnaviria</taxon>
        <taxon>Heunggongvirae</taxon>
        <taxon>Uroviricota</taxon>
        <taxon>Caudoviricetes</taxon>
    </lineage>
</organism>
<name>A0A8S5MJZ2_9CAUD</name>
<proteinExistence type="predicted"/>
<reference evidence="1" key="1">
    <citation type="journal article" date="2021" name="Proc. Natl. Acad. Sci. U.S.A.">
        <title>A Catalog of Tens of Thousands of Viruses from Human Metagenomes Reveals Hidden Associations with Chronic Diseases.</title>
        <authorList>
            <person name="Tisza M.J."/>
            <person name="Buck C.B."/>
        </authorList>
    </citation>
    <scope>NUCLEOTIDE SEQUENCE</scope>
    <source>
        <strain evidence="1">Ctrpg19</strain>
    </source>
</reference>
<protein>
    <submittedName>
        <fullName evidence="1">Baseplate wedge protein</fullName>
    </submittedName>
</protein>
<dbReference type="EMBL" id="BK014923">
    <property type="protein sequence ID" value="DAD82645.1"/>
    <property type="molecule type" value="Genomic_DNA"/>
</dbReference>
<accession>A0A8S5MJZ2</accession>
<sequence length="190" mass="21964">MITYYKVTEEQAEEIEKNVKQALFKRYNARNVDFGQPVDYDEIVKTIQNADTRIKTIILNEPEYEFRYMLVNDNSGSYATSKSFDTDAGKALLEKILAKMILSGFVQLYKFDDEITYQFGQTDIQKYANITTITADSKIKVTDSTINYTVLKNQNVQFIAPNLYTEKSYGPYVKYTMQDSNGQSSTFEIR</sequence>